<evidence type="ECO:0000256" key="2">
    <source>
        <dbReference type="ARBA" id="ARBA00034247"/>
    </source>
</evidence>
<dbReference type="NCBIfam" id="TIGR00254">
    <property type="entry name" value="GGDEF"/>
    <property type="match status" value="1"/>
</dbReference>
<evidence type="ECO:0000313" key="6">
    <source>
        <dbReference type="Proteomes" id="UP000004371"/>
    </source>
</evidence>
<dbReference type="STRING" id="945543.VIBR0546_03395"/>
<dbReference type="Proteomes" id="UP000004371">
    <property type="component" value="Unassembled WGS sequence"/>
</dbReference>
<dbReference type="EMBL" id="AEVS01000035">
    <property type="protein sequence ID" value="EGA66610.1"/>
    <property type="molecule type" value="Genomic_DNA"/>
</dbReference>
<dbReference type="InterPro" id="IPR050469">
    <property type="entry name" value="Diguanylate_Cyclase"/>
</dbReference>
<dbReference type="CDD" id="cd01949">
    <property type="entry name" value="GGDEF"/>
    <property type="match status" value="1"/>
</dbReference>
<keyword evidence="3" id="KW-1133">Transmembrane helix</keyword>
<gene>
    <name evidence="5" type="ORF">VIBR0546_03395</name>
</gene>
<dbReference type="EC" id="2.7.7.65" evidence="1"/>
<dbReference type="InterPro" id="IPR029787">
    <property type="entry name" value="Nucleotide_cyclase"/>
</dbReference>
<dbReference type="GO" id="GO:0043709">
    <property type="term" value="P:cell adhesion involved in single-species biofilm formation"/>
    <property type="evidence" value="ECO:0007669"/>
    <property type="project" value="TreeGrafter"/>
</dbReference>
<dbReference type="PANTHER" id="PTHR45138">
    <property type="entry name" value="REGULATORY COMPONENTS OF SENSORY TRANSDUCTION SYSTEM"/>
    <property type="match status" value="1"/>
</dbReference>
<evidence type="ECO:0000256" key="1">
    <source>
        <dbReference type="ARBA" id="ARBA00012528"/>
    </source>
</evidence>
<accession>E8LRK7</accession>
<proteinExistence type="predicted"/>
<dbReference type="InterPro" id="IPR000160">
    <property type="entry name" value="GGDEF_dom"/>
</dbReference>
<dbReference type="eggNOG" id="COG3706">
    <property type="taxonomic scope" value="Bacteria"/>
</dbReference>
<dbReference type="GO" id="GO:0052621">
    <property type="term" value="F:diguanylate cyclase activity"/>
    <property type="evidence" value="ECO:0007669"/>
    <property type="project" value="UniProtKB-EC"/>
</dbReference>
<name>E8LRK7_9VIBR</name>
<dbReference type="Gene3D" id="3.30.450.20">
    <property type="entry name" value="PAS domain"/>
    <property type="match status" value="1"/>
</dbReference>
<dbReference type="AlphaFoldDB" id="E8LRK7"/>
<organism evidence="5 6">
    <name type="scientific">Vibrio brasiliensis LMG 20546</name>
    <dbReference type="NCBI Taxonomy" id="945543"/>
    <lineage>
        <taxon>Bacteria</taxon>
        <taxon>Pseudomonadati</taxon>
        <taxon>Pseudomonadota</taxon>
        <taxon>Gammaproteobacteria</taxon>
        <taxon>Vibrionales</taxon>
        <taxon>Vibrionaceae</taxon>
        <taxon>Vibrio</taxon>
        <taxon>Vibrio oreintalis group</taxon>
    </lineage>
</organism>
<keyword evidence="6" id="KW-1185">Reference proteome</keyword>
<evidence type="ECO:0000256" key="3">
    <source>
        <dbReference type="SAM" id="Phobius"/>
    </source>
</evidence>
<keyword evidence="3" id="KW-0812">Transmembrane</keyword>
<feature type="transmembrane region" description="Helical" evidence="3">
    <location>
        <begin position="242"/>
        <end position="262"/>
    </location>
</feature>
<dbReference type="PROSITE" id="PS50887">
    <property type="entry name" value="GGDEF"/>
    <property type="match status" value="1"/>
</dbReference>
<evidence type="ECO:0000259" key="4">
    <source>
        <dbReference type="PROSITE" id="PS50887"/>
    </source>
</evidence>
<evidence type="ECO:0000313" key="5">
    <source>
        <dbReference type="EMBL" id="EGA66610.1"/>
    </source>
</evidence>
<keyword evidence="3" id="KW-0472">Membrane</keyword>
<dbReference type="Pfam" id="PF00990">
    <property type="entry name" value="GGDEF"/>
    <property type="match status" value="1"/>
</dbReference>
<comment type="catalytic activity">
    <reaction evidence="2">
        <text>2 GTP = 3',3'-c-di-GMP + 2 diphosphate</text>
        <dbReference type="Rhea" id="RHEA:24898"/>
        <dbReference type="ChEBI" id="CHEBI:33019"/>
        <dbReference type="ChEBI" id="CHEBI:37565"/>
        <dbReference type="ChEBI" id="CHEBI:58805"/>
        <dbReference type="EC" id="2.7.7.65"/>
    </reaction>
</comment>
<dbReference type="GO" id="GO:1902201">
    <property type="term" value="P:negative regulation of bacterial-type flagellum-dependent cell motility"/>
    <property type="evidence" value="ECO:0007669"/>
    <property type="project" value="TreeGrafter"/>
</dbReference>
<dbReference type="RefSeq" id="WP_006878436.1">
    <property type="nucleotide sequence ID" value="NZ_AEVS01000035.1"/>
</dbReference>
<dbReference type="SUPFAM" id="SSF55073">
    <property type="entry name" value="Nucleotide cyclase"/>
    <property type="match status" value="1"/>
</dbReference>
<sequence>MAYAAYHQLKQSEHNAYQQSFVNIKTAADLVSSQLEAASSKLYLLSDSANHDEFISTAKRILKYTPAYSDIIYINEKYSKYQSVQHNSTYAEQHADIVWQPLDEISPDFTVSSIYPKSSAQWVFAVRYVQDKGKEIWIEFDLKSATQSLRALRTLDSGYVFVVDANTGRLVFHPDPQRVGTPSISYHAGISELINSGLYFGKHEYYYQGQYKMSVFNADNQHNWVFIAGTDRADILATSYQFSLSAIVIASLMLLAVAINYLTYQLNKSLSQLNNRENLADFKRYLKSVLDRFCHHKGMQLCFYDADYGHFTTVDYHGNTKVVLTDTALAKRFSPSSLSYTTKHYVDPLAKKLHIKSRHYTIPLFDKDCLIAVMYINATIPTYRTILTMIRDYSEVALSNLLLHKQLRNSDVMTHLDNKLALREQIELNLEQPGLYLAMIDIDHFKAINDNIGHLGGDKVIYHTADLIRRCFPKPGALSLARYGGEEFCILFNANDENDAYEQCEFLRQMVEQSSVEIDNTTINFTISIGITGNQVSPHSTISRADKAMYQAKGFGRNQVVLNTF</sequence>
<dbReference type="SMART" id="SM00267">
    <property type="entry name" value="GGDEF"/>
    <property type="match status" value="1"/>
</dbReference>
<reference evidence="5 6" key="1">
    <citation type="journal article" date="2012" name="Int. J. Syst. Evol. Microbiol.">
        <title>Vibrio caribbeanicus sp. nov., isolated from the marine sponge Scleritoderma cyanea.</title>
        <authorList>
            <person name="Hoffmann M."/>
            <person name="Monday S.R."/>
            <person name="Allard M.W."/>
            <person name="Strain E.A."/>
            <person name="Whittaker P."/>
            <person name="Naum M."/>
            <person name="McCarthy P.J."/>
            <person name="Lopez J.V."/>
            <person name="Fischer M."/>
            <person name="Brown E.W."/>
        </authorList>
    </citation>
    <scope>NUCLEOTIDE SEQUENCE [LARGE SCALE GENOMIC DNA]</scope>
    <source>
        <strain evidence="5 6">LMG 20546</strain>
    </source>
</reference>
<dbReference type="PANTHER" id="PTHR45138:SF9">
    <property type="entry name" value="DIGUANYLATE CYCLASE DGCM-RELATED"/>
    <property type="match status" value="1"/>
</dbReference>
<dbReference type="GO" id="GO:0005886">
    <property type="term" value="C:plasma membrane"/>
    <property type="evidence" value="ECO:0007669"/>
    <property type="project" value="TreeGrafter"/>
</dbReference>
<dbReference type="InterPro" id="IPR043128">
    <property type="entry name" value="Rev_trsase/Diguanyl_cyclase"/>
</dbReference>
<comment type="caution">
    <text evidence="5">The sequence shown here is derived from an EMBL/GenBank/DDBJ whole genome shotgun (WGS) entry which is preliminary data.</text>
</comment>
<dbReference type="Gene3D" id="3.30.70.270">
    <property type="match status" value="1"/>
</dbReference>
<protein>
    <recommendedName>
        <fullName evidence="1">diguanylate cyclase</fullName>
        <ecNumber evidence="1">2.7.7.65</ecNumber>
    </recommendedName>
</protein>
<feature type="domain" description="GGDEF" evidence="4">
    <location>
        <begin position="433"/>
        <end position="565"/>
    </location>
</feature>